<sequence length="438" mass="48675">MVLEEAKDREGQGVERIGVGGGGAVGGERLRDEELAEYQSLSPVPYSSVSSLVSVIMAIHHRKQLHIVIKCSECYSPPPPDDQYPPPPPPPPPFFKKPDPFSPTFIVLIGVFGSAILLVSFLIFLKIYYSKNSRRRNQAMFDDDDHEDFVDENHGPIIDHPIWYINTIGLQQSVIDSIAVFKYKKDQGLIEGTDCSVCLSEFQEDETLRLLPKCSHAFHIPCIDAWLRSHQNCPLCRAPIVTDGNRVDPSESDPNLNNLGGPREATPVENLENFDEESSEISVGTENFGGLPSEERTVSEIITKDSLFFNMNNFDSRVLSDLADHRAKVENELQPVRRSISMDELSASKIYVAVANIPQVGLEGCSSVRSVQLKKPNSDKVVSKGVNKNSSMSRLKKSCSVDCSLQMGHVAMKRSFSSSGKFDSPRRYTRSQDSMIPL</sequence>
<evidence type="ECO:0000313" key="2">
    <source>
        <dbReference type="Proteomes" id="UP001060215"/>
    </source>
</evidence>
<comment type="caution">
    <text evidence="1">The sequence shown here is derived from an EMBL/GenBank/DDBJ whole genome shotgun (WGS) entry which is preliminary data.</text>
</comment>
<name>A0ACC0IV30_9ERIC</name>
<gene>
    <name evidence="1" type="ORF">LOK49_LG01G02253</name>
</gene>
<dbReference type="Proteomes" id="UP001060215">
    <property type="component" value="Chromosome 1"/>
</dbReference>
<organism evidence="1 2">
    <name type="scientific">Camellia lanceoleosa</name>
    <dbReference type="NCBI Taxonomy" id="1840588"/>
    <lineage>
        <taxon>Eukaryota</taxon>
        <taxon>Viridiplantae</taxon>
        <taxon>Streptophyta</taxon>
        <taxon>Embryophyta</taxon>
        <taxon>Tracheophyta</taxon>
        <taxon>Spermatophyta</taxon>
        <taxon>Magnoliopsida</taxon>
        <taxon>eudicotyledons</taxon>
        <taxon>Gunneridae</taxon>
        <taxon>Pentapetalae</taxon>
        <taxon>asterids</taxon>
        <taxon>Ericales</taxon>
        <taxon>Theaceae</taxon>
        <taxon>Camellia</taxon>
    </lineage>
</organism>
<evidence type="ECO:0000313" key="1">
    <source>
        <dbReference type="EMBL" id="KAI8029714.1"/>
    </source>
</evidence>
<proteinExistence type="predicted"/>
<keyword evidence="2" id="KW-1185">Reference proteome</keyword>
<protein>
    <submittedName>
        <fullName evidence="1">RING-H2 finger protein ATL54</fullName>
    </submittedName>
</protein>
<accession>A0ACC0IV30</accession>
<dbReference type="EMBL" id="CM045758">
    <property type="protein sequence ID" value="KAI8029714.1"/>
    <property type="molecule type" value="Genomic_DNA"/>
</dbReference>
<reference evidence="1 2" key="1">
    <citation type="journal article" date="2022" name="Plant J.">
        <title>Chromosome-level genome of Camellia lanceoleosa provides a valuable resource for understanding genome evolution and self-incompatibility.</title>
        <authorList>
            <person name="Gong W."/>
            <person name="Xiao S."/>
            <person name="Wang L."/>
            <person name="Liao Z."/>
            <person name="Chang Y."/>
            <person name="Mo W."/>
            <person name="Hu G."/>
            <person name="Li W."/>
            <person name="Zhao G."/>
            <person name="Zhu H."/>
            <person name="Hu X."/>
            <person name="Ji K."/>
            <person name="Xiang X."/>
            <person name="Song Q."/>
            <person name="Yuan D."/>
            <person name="Jin S."/>
            <person name="Zhang L."/>
        </authorList>
    </citation>
    <scope>NUCLEOTIDE SEQUENCE [LARGE SCALE GENOMIC DNA]</scope>
    <source>
        <strain evidence="1">SQ_2022a</strain>
    </source>
</reference>